<accession>A0AAP4B7D7</accession>
<dbReference type="PANTHER" id="PTHR35863:SF1">
    <property type="entry name" value="COBALT-PRECORRIN-5B C(1)-METHYLTRANSFERASE"/>
    <property type="match status" value="1"/>
</dbReference>
<dbReference type="PANTHER" id="PTHR35863">
    <property type="entry name" value="COBALT-PRECORRIN-5B C(1)-METHYLTRANSFERASE"/>
    <property type="match status" value="1"/>
</dbReference>
<dbReference type="GO" id="GO:0032259">
    <property type="term" value="P:methylation"/>
    <property type="evidence" value="ECO:0007669"/>
    <property type="project" value="UniProtKB-KW"/>
</dbReference>
<gene>
    <name evidence="5 6" type="primary">cbiD</name>
    <name evidence="6" type="ORF">QJ036_01965</name>
</gene>
<dbReference type="Pfam" id="PF01888">
    <property type="entry name" value="CbiD"/>
    <property type="match status" value="1"/>
</dbReference>
<dbReference type="InterPro" id="IPR036074">
    <property type="entry name" value="CbiD_sf"/>
</dbReference>
<protein>
    <recommendedName>
        <fullName evidence="5">Cobalt-precorrin-5B C(1)-methyltransferase</fullName>
        <ecNumber evidence="5">2.1.1.195</ecNumber>
    </recommendedName>
    <alternativeName>
        <fullName evidence="5">Cobalt-precorrin-6A synthase</fullName>
    </alternativeName>
</protein>
<dbReference type="Gene3D" id="3.30.2110.10">
    <property type="entry name" value="CbiD-like"/>
    <property type="match status" value="1"/>
</dbReference>
<dbReference type="GO" id="GO:0008168">
    <property type="term" value="F:methyltransferase activity"/>
    <property type="evidence" value="ECO:0007669"/>
    <property type="project" value="UniProtKB-UniRule"/>
</dbReference>
<dbReference type="SUPFAM" id="SSF111342">
    <property type="entry name" value="CbiD-like"/>
    <property type="match status" value="1"/>
</dbReference>
<comment type="similarity">
    <text evidence="5">Belongs to the CbiD family.</text>
</comment>
<evidence type="ECO:0000313" key="6">
    <source>
        <dbReference type="EMBL" id="MDI9241246.1"/>
    </source>
</evidence>
<dbReference type="RefSeq" id="WP_283229757.1">
    <property type="nucleotide sequence ID" value="NZ_JASGBQ010000002.1"/>
</dbReference>
<reference evidence="6 7" key="1">
    <citation type="submission" date="2023-05" db="EMBL/GenBank/DDBJ databases">
        <title>[ruminococcus] sp. nov., isolated from a pig farm feces dump.</title>
        <authorList>
            <person name="Chang Y.-H."/>
        </authorList>
    </citation>
    <scope>NUCLEOTIDE SEQUENCE [LARGE SCALE GENOMIC DNA]</scope>
    <source>
        <strain evidence="6 7">YH-rum2234</strain>
    </source>
</reference>
<dbReference type="NCBIfam" id="TIGR00312">
    <property type="entry name" value="cbiD"/>
    <property type="match status" value="1"/>
</dbReference>
<keyword evidence="4 5" id="KW-0949">S-adenosyl-L-methionine</keyword>
<evidence type="ECO:0000256" key="4">
    <source>
        <dbReference type="ARBA" id="ARBA00022691"/>
    </source>
</evidence>
<organism evidence="6 7">
    <name type="scientific">Fusibacillus kribbianus</name>
    <dbReference type="NCBI Taxonomy" id="3044208"/>
    <lineage>
        <taxon>Bacteria</taxon>
        <taxon>Bacillati</taxon>
        <taxon>Bacillota</taxon>
        <taxon>Clostridia</taxon>
        <taxon>Lachnospirales</taxon>
        <taxon>Lachnospiraceae</taxon>
        <taxon>Fusibacillus</taxon>
    </lineage>
</organism>
<dbReference type="HAMAP" id="MF_00787">
    <property type="entry name" value="CbiD"/>
    <property type="match status" value="1"/>
</dbReference>
<comment type="function">
    <text evidence="5">Catalyzes the methylation of C-1 in cobalt-precorrin-5B to form cobalt-precorrin-6A.</text>
</comment>
<comment type="pathway">
    <text evidence="5">Cofactor biosynthesis; adenosylcobalamin biosynthesis; cob(II)yrinate a,c-diamide from sirohydrochlorin (anaerobic route): step 6/10.</text>
</comment>
<name>A0AAP4B7D7_9FIRM</name>
<dbReference type="GO" id="GO:0019251">
    <property type="term" value="P:anaerobic cobalamin biosynthetic process"/>
    <property type="evidence" value="ECO:0007669"/>
    <property type="project" value="UniProtKB-UniRule"/>
</dbReference>
<evidence type="ECO:0000256" key="5">
    <source>
        <dbReference type="HAMAP-Rule" id="MF_00787"/>
    </source>
</evidence>
<evidence type="ECO:0000313" key="7">
    <source>
        <dbReference type="Proteomes" id="UP001300383"/>
    </source>
</evidence>
<evidence type="ECO:0000256" key="3">
    <source>
        <dbReference type="ARBA" id="ARBA00022679"/>
    </source>
</evidence>
<sequence length="376" mass="40320">MLDEYVIKQNKKLRCGYTTGSCAAAAAKAAALMLLCGEQVEKVELMTPKGILLKLPVRDASYGKDYACCAVEKDGGDDPDATHGLLIYARVEYGEAGEERILIDGGVGIGRVTLPGLEQPVGAAAINQVPRRMIRDAVLEICEAFGYQGNLKITVFVPGGEEVGKKTFNPRLGITGGISILGTTGIVEPMSETALINSIKVEMKVQLKRGNGYLVVIPGNYGTVFSKNELGIDTERTLKCSNYIGETIDFAVELGAKGILFIGHIGKFIKLAGGIMNTHSRNADSRMELLAAAALRAGAPLLVLQKLLGATVTDEGLRILKEEGYLEKTMDQVTERAAFYLNHRCQGAIETEIMIFSNVYGLLGQSKGAADMLLRA</sequence>
<evidence type="ECO:0000256" key="1">
    <source>
        <dbReference type="ARBA" id="ARBA00022573"/>
    </source>
</evidence>
<proteinExistence type="inferred from homology"/>
<dbReference type="EC" id="2.1.1.195" evidence="5"/>
<keyword evidence="3 5" id="KW-0808">Transferase</keyword>
<dbReference type="AlphaFoldDB" id="A0AAP4B7D7"/>
<comment type="catalytic activity">
    <reaction evidence="5">
        <text>Co-precorrin-5B + S-adenosyl-L-methionine = Co-precorrin-6A + S-adenosyl-L-homocysteine</text>
        <dbReference type="Rhea" id="RHEA:26285"/>
        <dbReference type="ChEBI" id="CHEBI:57856"/>
        <dbReference type="ChEBI" id="CHEBI:59789"/>
        <dbReference type="ChEBI" id="CHEBI:60063"/>
        <dbReference type="ChEBI" id="CHEBI:60064"/>
        <dbReference type="EC" id="2.1.1.195"/>
    </reaction>
</comment>
<dbReference type="EMBL" id="JASGBQ010000002">
    <property type="protein sequence ID" value="MDI9241246.1"/>
    <property type="molecule type" value="Genomic_DNA"/>
</dbReference>
<evidence type="ECO:0000256" key="2">
    <source>
        <dbReference type="ARBA" id="ARBA00022603"/>
    </source>
</evidence>
<comment type="caution">
    <text evidence="6">The sequence shown here is derived from an EMBL/GenBank/DDBJ whole genome shotgun (WGS) entry which is preliminary data.</text>
</comment>
<dbReference type="InterPro" id="IPR002748">
    <property type="entry name" value="CbiD"/>
</dbReference>
<dbReference type="Proteomes" id="UP001300383">
    <property type="component" value="Unassembled WGS sequence"/>
</dbReference>
<keyword evidence="7" id="KW-1185">Reference proteome</keyword>
<dbReference type="PIRSF" id="PIRSF026782">
    <property type="entry name" value="CbiD"/>
    <property type="match status" value="1"/>
</dbReference>
<keyword evidence="1 5" id="KW-0169">Cobalamin biosynthesis</keyword>
<keyword evidence="2 5" id="KW-0489">Methyltransferase</keyword>